<organism evidence="2 3">
    <name type="scientific">Scleroderma citrinum Foug A</name>
    <dbReference type="NCBI Taxonomy" id="1036808"/>
    <lineage>
        <taxon>Eukaryota</taxon>
        <taxon>Fungi</taxon>
        <taxon>Dikarya</taxon>
        <taxon>Basidiomycota</taxon>
        <taxon>Agaricomycotina</taxon>
        <taxon>Agaricomycetes</taxon>
        <taxon>Agaricomycetidae</taxon>
        <taxon>Boletales</taxon>
        <taxon>Sclerodermatineae</taxon>
        <taxon>Sclerodermataceae</taxon>
        <taxon>Scleroderma</taxon>
    </lineage>
</organism>
<dbReference type="HOGENOM" id="CLU_1714389_0_0_1"/>
<keyword evidence="1" id="KW-0812">Transmembrane</keyword>
<protein>
    <submittedName>
        <fullName evidence="2">Uncharacterized protein</fullName>
    </submittedName>
</protein>
<feature type="transmembrane region" description="Helical" evidence="1">
    <location>
        <begin position="85"/>
        <end position="105"/>
    </location>
</feature>
<evidence type="ECO:0000256" key="1">
    <source>
        <dbReference type="SAM" id="Phobius"/>
    </source>
</evidence>
<feature type="transmembrane region" description="Helical" evidence="1">
    <location>
        <begin position="125"/>
        <end position="144"/>
    </location>
</feature>
<name>A0A0C3EIA5_9AGAM</name>
<evidence type="ECO:0000313" key="2">
    <source>
        <dbReference type="EMBL" id="KIM67636.1"/>
    </source>
</evidence>
<dbReference type="Proteomes" id="UP000053989">
    <property type="component" value="Unassembled WGS sequence"/>
</dbReference>
<keyword evidence="1" id="KW-0472">Membrane</keyword>
<dbReference type="InParanoid" id="A0A0C3EIA5"/>
<keyword evidence="3" id="KW-1185">Reference proteome</keyword>
<dbReference type="AlphaFoldDB" id="A0A0C3EIA5"/>
<reference evidence="3" key="2">
    <citation type="submission" date="2015-01" db="EMBL/GenBank/DDBJ databases">
        <title>Evolutionary Origins and Diversification of the Mycorrhizal Mutualists.</title>
        <authorList>
            <consortium name="DOE Joint Genome Institute"/>
            <consortium name="Mycorrhizal Genomics Consortium"/>
            <person name="Kohler A."/>
            <person name="Kuo A."/>
            <person name="Nagy L.G."/>
            <person name="Floudas D."/>
            <person name="Copeland A."/>
            <person name="Barry K.W."/>
            <person name="Cichocki N."/>
            <person name="Veneault-Fourrey C."/>
            <person name="LaButti K."/>
            <person name="Lindquist E.A."/>
            <person name="Lipzen A."/>
            <person name="Lundell T."/>
            <person name="Morin E."/>
            <person name="Murat C."/>
            <person name="Riley R."/>
            <person name="Ohm R."/>
            <person name="Sun H."/>
            <person name="Tunlid A."/>
            <person name="Henrissat B."/>
            <person name="Grigoriev I.V."/>
            <person name="Hibbett D.S."/>
            <person name="Martin F."/>
        </authorList>
    </citation>
    <scope>NUCLEOTIDE SEQUENCE [LARGE SCALE GENOMIC DNA]</scope>
    <source>
        <strain evidence="3">Foug A</strain>
    </source>
</reference>
<keyword evidence="1" id="KW-1133">Transmembrane helix</keyword>
<gene>
    <name evidence="2" type="ORF">SCLCIDRAFT_1113150</name>
</gene>
<dbReference type="EMBL" id="KN822012">
    <property type="protein sequence ID" value="KIM67636.1"/>
    <property type="molecule type" value="Genomic_DNA"/>
</dbReference>
<reference evidence="2 3" key="1">
    <citation type="submission" date="2014-04" db="EMBL/GenBank/DDBJ databases">
        <authorList>
            <consortium name="DOE Joint Genome Institute"/>
            <person name="Kuo A."/>
            <person name="Kohler A."/>
            <person name="Nagy L.G."/>
            <person name="Floudas D."/>
            <person name="Copeland A."/>
            <person name="Barry K.W."/>
            <person name="Cichocki N."/>
            <person name="Veneault-Fourrey C."/>
            <person name="LaButti K."/>
            <person name="Lindquist E.A."/>
            <person name="Lipzen A."/>
            <person name="Lundell T."/>
            <person name="Morin E."/>
            <person name="Murat C."/>
            <person name="Sun H."/>
            <person name="Tunlid A."/>
            <person name="Henrissat B."/>
            <person name="Grigoriev I.V."/>
            <person name="Hibbett D.S."/>
            <person name="Martin F."/>
            <person name="Nordberg H.P."/>
            <person name="Cantor M.N."/>
            <person name="Hua S.X."/>
        </authorList>
    </citation>
    <scope>NUCLEOTIDE SEQUENCE [LARGE SCALE GENOMIC DNA]</scope>
    <source>
        <strain evidence="2 3">Foug A</strain>
    </source>
</reference>
<proteinExistence type="predicted"/>
<accession>A0A0C3EIA5</accession>
<sequence>MVVVVVWSEATWIYGLPNRGSPDLDHTTSITWRKAPVLCRFVAHNTYTFLNEGPKSIPAQRLWTLGPTKKYYGWRRTSLSRPETLHFSIIIMAAAVIPFVRTTTFHISTKVGLVFSKFLRIAKTFFLYPSGTVPETINCLYLAVTLRRWWSSR</sequence>
<evidence type="ECO:0000313" key="3">
    <source>
        <dbReference type="Proteomes" id="UP000053989"/>
    </source>
</evidence>